<reference evidence="2 3" key="2">
    <citation type="submission" date="2018-06" db="EMBL/GenBank/DDBJ databases">
        <title>Sequencing of bacterial isolates from soil warming experiment in Harvard Forest, Massachusetts, USA.</title>
        <authorList>
            <person name="Deangelis K.PhD."/>
        </authorList>
    </citation>
    <scope>NUCLEOTIDE SEQUENCE [LARGE SCALE GENOMIC DNA]</scope>
    <source>
        <strain evidence="2 3">GAS496</strain>
    </source>
</reference>
<evidence type="ECO:0000313" key="3">
    <source>
        <dbReference type="Proteomes" id="UP000247781"/>
    </source>
</evidence>
<feature type="domain" description="DUF6841" evidence="1">
    <location>
        <begin position="11"/>
        <end position="136"/>
    </location>
</feature>
<reference evidence="3" key="1">
    <citation type="submission" date="2018-05" db="EMBL/GenBank/DDBJ databases">
        <authorList>
            <person name="Deangelis K."/>
            <person name="Huntemann M."/>
            <person name="Clum A."/>
            <person name="Pillay M."/>
            <person name="Palaniappan K."/>
            <person name="Varghese N."/>
            <person name="Mikhailova N."/>
            <person name="Stamatis D."/>
            <person name="Reddy T."/>
            <person name="Daum C."/>
            <person name="Shapiro N."/>
            <person name="Ivanova N."/>
            <person name="Kyrpides N."/>
            <person name="Woyke T."/>
        </authorList>
    </citation>
    <scope>NUCLEOTIDE SEQUENCE [LARGE SCALE GENOMIC DNA]</scope>
    <source>
        <strain evidence="3">GAS496</strain>
    </source>
</reference>
<organism evidence="2 3">
    <name type="scientific">Mycolicibacterium moriokaense</name>
    <dbReference type="NCBI Taxonomy" id="39691"/>
    <lineage>
        <taxon>Bacteria</taxon>
        <taxon>Bacillati</taxon>
        <taxon>Actinomycetota</taxon>
        <taxon>Actinomycetes</taxon>
        <taxon>Mycobacteriales</taxon>
        <taxon>Mycobacteriaceae</taxon>
        <taxon>Mycolicibacterium</taxon>
    </lineage>
</organism>
<evidence type="ECO:0000313" key="2">
    <source>
        <dbReference type="EMBL" id="PXX10428.1"/>
    </source>
</evidence>
<evidence type="ECO:0000259" key="1">
    <source>
        <dbReference type="Pfam" id="PF20795"/>
    </source>
</evidence>
<gene>
    <name evidence="2" type="ORF">C8E89_104226</name>
</gene>
<dbReference type="Proteomes" id="UP000247781">
    <property type="component" value="Unassembled WGS sequence"/>
</dbReference>
<dbReference type="InterPro" id="IPR049219">
    <property type="entry name" value="DUF6841"/>
</dbReference>
<sequence length="137" mass="14828">MIGVMPVDTDAVNRWFDEYFETFSACARGDRDMSALLSHYGVPLILTTDDGVTTLMTDDEAAAVMQSLIDGLRANGFHHVEVLHSEVSVLNSTSAIYRGSMSRRNASGEEIGTPTVTYLVTDDVAGLRIVLLASQGQ</sequence>
<keyword evidence="3" id="KW-1185">Reference proteome</keyword>
<dbReference type="AlphaFoldDB" id="A0A318HJQ2"/>
<protein>
    <recommendedName>
        <fullName evidence="1">DUF6841 domain-containing protein</fullName>
    </recommendedName>
</protein>
<accession>A0A318HJQ2</accession>
<dbReference type="Pfam" id="PF20795">
    <property type="entry name" value="DUF6841"/>
    <property type="match status" value="1"/>
</dbReference>
<comment type="caution">
    <text evidence="2">The sequence shown here is derived from an EMBL/GenBank/DDBJ whole genome shotgun (WGS) entry which is preliminary data.</text>
</comment>
<dbReference type="EMBL" id="QJJU01000004">
    <property type="protein sequence ID" value="PXX10428.1"/>
    <property type="molecule type" value="Genomic_DNA"/>
</dbReference>
<proteinExistence type="predicted"/>
<name>A0A318HJQ2_9MYCO</name>